<organism evidence="1">
    <name type="scientific">Anguilla anguilla</name>
    <name type="common">European freshwater eel</name>
    <name type="synonym">Muraena anguilla</name>
    <dbReference type="NCBI Taxonomy" id="7936"/>
    <lineage>
        <taxon>Eukaryota</taxon>
        <taxon>Metazoa</taxon>
        <taxon>Chordata</taxon>
        <taxon>Craniata</taxon>
        <taxon>Vertebrata</taxon>
        <taxon>Euteleostomi</taxon>
        <taxon>Actinopterygii</taxon>
        <taxon>Neopterygii</taxon>
        <taxon>Teleostei</taxon>
        <taxon>Anguilliformes</taxon>
        <taxon>Anguillidae</taxon>
        <taxon>Anguilla</taxon>
    </lineage>
</organism>
<protein>
    <submittedName>
        <fullName evidence="1">Uncharacterized protein</fullName>
    </submittedName>
</protein>
<dbReference type="EMBL" id="GBXM01035161">
    <property type="protein sequence ID" value="JAH73416.1"/>
    <property type="molecule type" value="Transcribed_RNA"/>
</dbReference>
<name>A0A0E9V600_ANGAN</name>
<accession>A0A0E9V600</accession>
<sequence>MFCSSLATVLDQALRPPAAPDWASIGGKWNFLSGFWDQCGEEEGERAAQREGGH</sequence>
<evidence type="ECO:0000313" key="1">
    <source>
        <dbReference type="EMBL" id="JAH73416.1"/>
    </source>
</evidence>
<reference evidence="1" key="2">
    <citation type="journal article" date="2015" name="Fish Shellfish Immunol.">
        <title>Early steps in the European eel (Anguilla anguilla)-Vibrio vulnificus interaction in the gills: Role of the RtxA13 toxin.</title>
        <authorList>
            <person name="Callol A."/>
            <person name="Pajuelo D."/>
            <person name="Ebbesson L."/>
            <person name="Teles M."/>
            <person name="MacKenzie S."/>
            <person name="Amaro C."/>
        </authorList>
    </citation>
    <scope>NUCLEOTIDE SEQUENCE</scope>
</reference>
<dbReference type="AlphaFoldDB" id="A0A0E9V600"/>
<reference evidence="1" key="1">
    <citation type="submission" date="2014-11" db="EMBL/GenBank/DDBJ databases">
        <authorList>
            <person name="Amaro Gonzalez C."/>
        </authorList>
    </citation>
    <scope>NUCLEOTIDE SEQUENCE</scope>
</reference>
<proteinExistence type="predicted"/>